<dbReference type="PANTHER" id="PTHR43065">
    <property type="entry name" value="SENSOR HISTIDINE KINASE"/>
    <property type="match status" value="1"/>
</dbReference>
<dbReference type="Proteomes" id="UP001213771">
    <property type="component" value="Unassembled WGS sequence"/>
</dbReference>
<dbReference type="InterPro" id="IPR036890">
    <property type="entry name" value="HATPase_C_sf"/>
</dbReference>
<keyword evidence="8" id="KW-1133">Transmembrane helix</keyword>
<reference evidence="10 11" key="1">
    <citation type="submission" date="2023-02" db="EMBL/GenBank/DDBJ databases">
        <authorList>
            <person name="Olszewska D."/>
        </authorList>
    </citation>
    <scope>NUCLEOTIDE SEQUENCE [LARGE SCALE GENOMIC DNA]</scope>
    <source>
        <strain evidence="10 11">FDU301</strain>
    </source>
</reference>
<sequence>MLFIFGFNLLFIIVLLVTQPKDNKSNWWMITFSAAAAIGALQRALVSDIIPTLEKMELTILSSILFELHIYFHFLGQVVAPYAILMYAIVYANDNKPIKYRFLPYLLAIPMFIMIFFTKFHPDVVMNFKVLLIWVTPYYIIASYLMLNTWYREISIPKRKQKFRVCITLIPVWLGVYFLNNVLGAIDQNQQFFRLIPILFLTAYMLFVFYIFLHGAFGIKLKVEQQQVLDKSMKIMQDGTSVLNHTIKNEMSKIKFFFNIIHKSIKTRNLEDAEKSIDSVFSAIEGVDNMVDRIRSITQEIVPKETNVDMKEAIQECVDGLRDLFYSEGVKITTDLKIDTIVYGDKTLLKEIITNTLNNAKEAINTNNGIIHIQMLKMKNGGISIEITDNGVGISPEELQRIMYPYFSTKKSAKNHGLGLSLSYNIARAHDGDLTVYSELGKGTSIVVKLPKSRVVSVIPKIEEVSM</sequence>
<dbReference type="RefSeq" id="WP_177564335.1">
    <property type="nucleotide sequence ID" value="NZ_CP058268.1"/>
</dbReference>
<dbReference type="InterPro" id="IPR005467">
    <property type="entry name" value="His_kinase_dom"/>
</dbReference>
<dbReference type="Gene3D" id="3.30.565.10">
    <property type="entry name" value="Histidine kinase-like ATPase, C-terminal domain"/>
    <property type="match status" value="1"/>
</dbReference>
<dbReference type="SMART" id="SM00387">
    <property type="entry name" value="HATPase_c"/>
    <property type="match status" value="1"/>
</dbReference>
<dbReference type="GO" id="GO:0000160">
    <property type="term" value="P:phosphorelay signal transduction system"/>
    <property type="evidence" value="ECO:0007669"/>
    <property type="project" value="UniProtKB-KW"/>
</dbReference>
<feature type="transmembrane region" description="Helical" evidence="8">
    <location>
        <begin position="132"/>
        <end position="151"/>
    </location>
</feature>
<evidence type="ECO:0000313" key="10">
    <source>
        <dbReference type="EMBL" id="MDD9781176.1"/>
    </source>
</evidence>
<evidence type="ECO:0000256" key="1">
    <source>
        <dbReference type="ARBA" id="ARBA00000085"/>
    </source>
</evidence>
<dbReference type="GO" id="GO:0004673">
    <property type="term" value="F:protein histidine kinase activity"/>
    <property type="evidence" value="ECO:0007669"/>
    <property type="project" value="UniProtKB-EC"/>
</dbReference>
<dbReference type="PRINTS" id="PR00344">
    <property type="entry name" value="BCTRLSENSOR"/>
</dbReference>
<dbReference type="PANTHER" id="PTHR43065:SF46">
    <property type="entry name" value="C4-DICARBOXYLATE TRANSPORT SENSOR PROTEIN DCTB"/>
    <property type="match status" value="1"/>
</dbReference>
<dbReference type="EC" id="2.7.13.3" evidence="2"/>
<keyword evidence="8" id="KW-0812">Transmembrane</keyword>
<proteinExistence type="predicted"/>
<dbReference type="EMBL" id="JARAOX010000086">
    <property type="protein sequence ID" value="MDD9781176.1"/>
    <property type="molecule type" value="Genomic_DNA"/>
</dbReference>
<evidence type="ECO:0000256" key="2">
    <source>
        <dbReference type="ARBA" id="ARBA00012438"/>
    </source>
</evidence>
<evidence type="ECO:0000313" key="11">
    <source>
        <dbReference type="Proteomes" id="UP001213771"/>
    </source>
</evidence>
<dbReference type="PROSITE" id="PS50109">
    <property type="entry name" value="HIS_KIN"/>
    <property type="match status" value="1"/>
</dbReference>
<name>A0ABD4WM81_PRIMG</name>
<keyword evidence="3" id="KW-0808">Transferase</keyword>
<accession>A0ABD4WM81</accession>
<protein>
    <recommendedName>
        <fullName evidence="2">histidine kinase</fullName>
        <ecNumber evidence="2">2.7.13.3</ecNumber>
    </recommendedName>
</protein>
<feature type="transmembrane region" description="Helical" evidence="8">
    <location>
        <begin position="192"/>
        <end position="213"/>
    </location>
</feature>
<dbReference type="SUPFAM" id="SSF55874">
    <property type="entry name" value="ATPase domain of HSP90 chaperone/DNA topoisomerase II/histidine kinase"/>
    <property type="match status" value="1"/>
</dbReference>
<evidence type="ECO:0000256" key="6">
    <source>
        <dbReference type="ARBA" id="ARBA00022840"/>
    </source>
</evidence>
<evidence type="ECO:0000256" key="5">
    <source>
        <dbReference type="ARBA" id="ARBA00022777"/>
    </source>
</evidence>
<feature type="transmembrane region" description="Helical" evidence="8">
    <location>
        <begin position="163"/>
        <end position="186"/>
    </location>
</feature>
<gene>
    <name evidence="10" type="ORF">PVE99_01790</name>
</gene>
<keyword evidence="5" id="KW-0418">Kinase</keyword>
<feature type="transmembrane region" description="Helical" evidence="8">
    <location>
        <begin position="70"/>
        <end position="90"/>
    </location>
</feature>
<dbReference type="InterPro" id="IPR004358">
    <property type="entry name" value="Sig_transdc_His_kin-like_C"/>
</dbReference>
<comment type="catalytic activity">
    <reaction evidence="1">
        <text>ATP + protein L-histidine = ADP + protein N-phospho-L-histidine.</text>
        <dbReference type="EC" id="2.7.13.3"/>
    </reaction>
</comment>
<comment type="caution">
    <text evidence="10">The sequence shown here is derived from an EMBL/GenBank/DDBJ whole genome shotgun (WGS) entry which is preliminary data.</text>
</comment>
<evidence type="ECO:0000256" key="3">
    <source>
        <dbReference type="ARBA" id="ARBA00022679"/>
    </source>
</evidence>
<feature type="transmembrane region" description="Helical" evidence="8">
    <location>
        <begin position="102"/>
        <end position="120"/>
    </location>
</feature>
<feature type="domain" description="Histidine kinase" evidence="9">
    <location>
        <begin position="242"/>
        <end position="454"/>
    </location>
</feature>
<dbReference type="AlphaFoldDB" id="A0ABD4WM81"/>
<evidence type="ECO:0000256" key="7">
    <source>
        <dbReference type="ARBA" id="ARBA00023012"/>
    </source>
</evidence>
<dbReference type="InterPro" id="IPR003594">
    <property type="entry name" value="HATPase_dom"/>
</dbReference>
<keyword evidence="7" id="KW-0902">Two-component regulatory system</keyword>
<evidence type="ECO:0000259" key="9">
    <source>
        <dbReference type="PROSITE" id="PS50109"/>
    </source>
</evidence>
<keyword evidence="8" id="KW-0472">Membrane</keyword>
<evidence type="ECO:0000256" key="8">
    <source>
        <dbReference type="SAM" id="Phobius"/>
    </source>
</evidence>
<organism evidence="10 11">
    <name type="scientific">Priestia megaterium</name>
    <name type="common">Bacillus megaterium</name>
    <dbReference type="NCBI Taxonomy" id="1404"/>
    <lineage>
        <taxon>Bacteria</taxon>
        <taxon>Bacillati</taxon>
        <taxon>Bacillota</taxon>
        <taxon>Bacilli</taxon>
        <taxon>Bacillales</taxon>
        <taxon>Bacillaceae</taxon>
        <taxon>Priestia</taxon>
    </lineage>
</organism>
<dbReference type="GO" id="GO:0005524">
    <property type="term" value="F:ATP binding"/>
    <property type="evidence" value="ECO:0007669"/>
    <property type="project" value="UniProtKB-KW"/>
</dbReference>
<evidence type="ECO:0000256" key="4">
    <source>
        <dbReference type="ARBA" id="ARBA00022741"/>
    </source>
</evidence>
<keyword evidence="6 10" id="KW-0067">ATP-binding</keyword>
<keyword evidence="4" id="KW-0547">Nucleotide-binding</keyword>
<dbReference type="Pfam" id="PF02518">
    <property type="entry name" value="HATPase_c"/>
    <property type="match status" value="1"/>
</dbReference>